<evidence type="ECO:0000256" key="2">
    <source>
        <dbReference type="ARBA" id="ARBA00023027"/>
    </source>
</evidence>
<dbReference type="InterPro" id="IPR006140">
    <property type="entry name" value="D-isomer_DH_NAD-bd"/>
</dbReference>
<name>A0A921IT96_9ACTN</name>
<dbReference type="InterPro" id="IPR036291">
    <property type="entry name" value="NAD(P)-bd_dom_sf"/>
</dbReference>
<gene>
    <name evidence="4" type="ORF">K8U80_09680</name>
</gene>
<accession>A0A921IT96</accession>
<proteinExistence type="predicted"/>
<dbReference type="AlphaFoldDB" id="A0A921IT96"/>
<dbReference type="PANTHER" id="PTHR43333">
    <property type="entry name" value="2-HACID_DH_C DOMAIN-CONTAINING PROTEIN"/>
    <property type="match status" value="1"/>
</dbReference>
<dbReference type="EMBL" id="DYVF01000058">
    <property type="protein sequence ID" value="HJG31643.1"/>
    <property type="molecule type" value="Genomic_DNA"/>
</dbReference>
<feature type="domain" description="D-isomer specific 2-hydroxyacid dehydrogenase NAD-binding" evidence="3">
    <location>
        <begin position="102"/>
        <end position="277"/>
    </location>
</feature>
<dbReference type="PANTHER" id="PTHR43333:SF1">
    <property type="entry name" value="D-ISOMER SPECIFIC 2-HYDROXYACID DEHYDROGENASE NAD-BINDING DOMAIN-CONTAINING PROTEIN"/>
    <property type="match status" value="1"/>
</dbReference>
<dbReference type="GO" id="GO:0051287">
    <property type="term" value="F:NAD binding"/>
    <property type="evidence" value="ECO:0007669"/>
    <property type="project" value="InterPro"/>
</dbReference>
<reference evidence="4" key="2">
    <citation type="submission" date="2021-09" db="EMBL/GenBank/DDBJ databases">
        <authorList>
            <person name="Gilroy R."/>
        </authorList>
    </citation>
    <scope>NUCLEOTIDE SEQUENCE</scope>
    <source>
        <strain evidence="4">ChiGjej2B2-7701</strain>
    </source>
</reference>
<dbReference type="Gene3D" id="3.40.50.720">
    <property type="entry name" value="NAD(P)-binding Rossmann-like Domain"/>
    <property type="match status" value="2"/>
</dbReference>
<evidence type="ECO:0000256" key="1">
    <source>
        <dbReference type="ARBA" id="ARBA00023002"/>
    </source>
</evidence>
<comment type="caution">
    <text evidence="4">The sequence shown here is derived from an EMBL/GenBank/DDBJ whole genome shotgun (WGS) entry which is preliminary data.</text>
</comment>
<sequence>MNVLVLLPFNDAQRAVLEAGAPEADFRYTTKAAVTDEEIAAADAIIGSLAVDRLPAARNLRMLQLNSAGYDNYVNPEGTVPASVKLACAVGAYGQAVSEHMFAMVLALMKHLDTYRDDQRSHAWTDRGAVTTLAGAQVLVLGAGDIGTHFAQLCRAMGARVTGVRRRVGVVPEGFDAVCAMDDIETVLPDADVIVSFLPSSDKTRGLVDARFLSQCKRGAYFANGGRGDLVVQPDLIAALESGQLAGAALDVTTPEPLPADDPLWDAPNLFITPHVAGQFHLYTVLDNIARIAAENLQHLAAGEPLRNEIEH</sequence>
<dbReference type="Pfam" id="PF02826">
    <property type="entry name" value="2-Hacid_dh_C"/>
    <property type="match status" value="1"/>
</dbReference>
<dbReference type="SUPFAM" id="SSF51735">
    <property type="entry name" value="NAD(P)-binding Rossmann-fold domains"/>
    <property type="match status" value="1"/>
</dbReference>
<dbReference type="GO" id="GO:0016491">
    <property type="term" value="F:oxidoreductase activity"/>
    <property type="evidence" value="ECO:0007669"/>
    <property type="project" value="UniProtKB-KW"/>
</dbReference>
<dbReference type="SUPFAM" id="SSF52283">
    <property type="entry name" value="Formate/glycerate dehydrogenase catalytic domain-like"/>
    <property type="match status" value="1"/>
</dbReference>
<keyword evidence="2" id="KW-0520">NAD</keyword>
<keyword evidence="1" id="KW-0560">Oxidoreductase</keyword>
<dbReference type="Proteomes" id="UP000746751">
    <property type="component" value="Unassembled WGS sequence"/>
</dbReference>
<protein>
    <submittedName>
        <fullName evidence="4">D-2-hydroxyacid dehydrogenase</fullName>
    </submittedName>
</protein>
<dbReference type="CDD" id="cd05300">
    <property type="entry name" value="2-Hacid_dh_1"/>
    <property type="match status" value="1"/>
</dbReference>
<evidence type="ECO:0000313" key="4">
    <source>
        <dbReference type="EMBL" id="HJG31643.1"/>
    </source>
</evidence>
<evidence type="ECO:0000313" key="5">
    <source>
        <dbReference type="Proteomes" id="UP000746751"/>
    </source>
</evidence>
<organism evidence="4 5">
    <name type="scientific">Collinsella ihumii</name>
    <dbReference type="NCBI Taxonomy" id="1720204"/>
    <lineage>
        <taxon>Bacteria</taxon>
        <taxon>Bacillati</taxon>
        <taxon>Actinomycetota</taxon>
        <taxon>Coriobacteriia</taxon>
        <taxon>Coriobacteriales</taxon>
        <taxon>Coriobacteriaceae</taxon>
        <taxon>Collinsella</taxon>
    </lineage>
</organism>
<reference evidence="4" key="1">
    <citation type="journal article" date="2021" name="PeerJ">
        <title>Extensive microbial diversity within the chicken gut microbiome revealed by metagenomics and culture.</title>
        <authorList>
            <person name="Gilroy R."/>
            <person name="Ravi A."/>
            <person name="Getino M."/>
            <person name="Pursley I."/>
            <person name="Horton D.L."/>
            <person name="Alikhan N.F."/>
            <person name="Baker D."/>
            <person name="Gharbi K."/>
            <person name="Hall N."/>
            <person name="Watson M."/>
            <person name="Adriaenssens E.M."/>
            <person name="Foster-Nyarko E."/>
            <person name="Jarju S."/>
            <person name="Secka A."/>
            <person name="Antonio M."/>
            <person name="Oren A."/>
            <person name="Chaudhuri R.R."/>
            <person name="La Ragione R."/>
            <person name="Hildebrand F."/>
            <person name="Pallen M.J."/>
        </authorList>
    </citation>
    <scope>NUCLEOTIDE SEQUENCE</scope>
    <source>
        <strain evidence="4">ChiGjej2B2-7701</strain>
    </source>
</reference>
<evidence type="ECO:0000259" key="3">
    <source>
        <dbReference type="Pfam" id="PF02826"/>
    </source>
</evidence>